<dbReference type="RefSeq" id="WP_055062647.1">
    <property type="nucleotide sequence ID" value="NZ_CVRQ01000053.1"/>
</dbReference>
<keyword evidence="2" id="KW-1185">Reference proteome</keyword>
<accession>A0A0M6WVY3</accession>
<proteinExistence type="predicted"/>
<organism evidence="1 2">
    <name type="scientific">Agathobacter rectalis</name>
    <dbReference type="NCBI Taxonomy" id="39491"/>
    <lineage>
        <taxon>Bacteria</taxon>
        <taxon>Bacillati</taxon>
        <taxon>Bacillota</taxon>
        <taxon>Clostridia</taxon>
        <taxon>Lachnospirales</taxon>
        <taxon>Lachnospiraceae</taxon>
        <taxon>Agathobacter</taxon>
    </lineage>
</organism>
<dbReference type="Proteomes" id="UP000049472">
    <property type="component" value="Unassembled WGS sequence"/>
</dbReference>
<dbReference type="AlphaFoldDB" id="A0A0M6WVY3"/>
<reference evidence="2" key="1">
    <citation type="submission" date="2015-05" db="EMBL/GenBank/DDBJ databases">
        <authorList>
            <consortium name="Pathogen Informatics"/>
        </authorList>
    </citation>
    <scope>NUCLEOTIDE SEQUENCE [LARGE SCALE GENOMIC DNA]</scope>
    <source>
        <strain evidence="2">T1-815</strain>
    </source>
</reference>
<evidence type="ECO:0000313" key="2">
    <source>
        <dbReference type="Proteomes" id="UP000049472"/>
    </source>
</evidence>
<dbReference type="Gene3D" id="1.10.10.1150">
    <property type="entry name" value="Coenzyme PQQ synthesis protein D (PqqD)"/>
    <property type="match status" value="1"/>
</dbReference>
<sequence length="87" mass="9839">MRVDDGFVLREIAGDYVIIPTGKTVLDFNGMITVNEVGVSIWKMLQEETTFENIVQGILDEYDADEETVKADVQEFLDRIKEAGILK</sequence>
<name>A0A0M6WVY3_9FIRM</name>
<evidence type="ECO:0000313" key="1">
    <source>
        <dbReference type="EMBL" id="CRL41765.1"/>
    </source>
</evidence>
<dbReference type="Pfam" id="PF05402">
    <property type="entry name" value="PqqD"/>
    <property type="match status" value="1"/>
</dbReference>
<gene>
    <name evidence="1" type="ORF">T1815_27721</name>
</gene>
<dbReference type="InterPro" id="IPR008792">
    <property type="entry name" value="PQQD"/>
</dbReference>
<protein>
    <recommendedName>
        <fullName evidence="3">PqqD family protein</fullName>
    </recommendedName>
</protein>
<dbReference type="EMBL" id="CVRQ01000053">
    <property type="protein sequence ID" value="CRL41765.1"/>
    <property type="molecule type" value="Genomic_DNA"/>
</dbReference>
<dbReference type="InterPro" id="IPR041881">
    <property type="entry name" value="PqqD_sf"/>
</dbReference>
<evidence type="ECO:0008006" key="3">
    <source>
        <dbReference type="Google" id="ProtNLM"/>
    </source>
</evidence>